<reference evidence="7" key="1">
    <citation type="submission" date="2020-12" db="EMBL/GenBank/DDBJ databases">
        <title>Metabolic potential, ecology and presence of endohyphal bacteria is reflected in genomic diversity of Mucoromycotina.</title>
        <authorList>
            <person name="Muszewska A."/>
            <person name="Okrasinska A."/>
            <person name="Steczkiewicz K."/>
            <person name="Drgas O."/>
            <person name="Orlowska M."/>
            <person name="Perlinska-Lenart U."/>
            <person name="Aleksandrzak-Piekarczyk T."/>
            <person name="Szatraj K."/>
            <person name="Zielenkiewicz U."/>
            <person name="Pilsyk S."/>
            <person name="Malc E."/>
            <person name="Mieczkowski P."/>
            <person name="Kruszewska J.S."/>
            <person name="Biernat P."/>
            <person name="Pawlowska J."/>
        </authorList>
    </citation>
    <scope>NUCLEOTIDE SEQUENCE</scope>
    <source>
        <strain evidence="7">WA0000067209</strain>
    </source>
</reference>
<dbReference type="PANTHER" id="PTHR10350:SF6">
    <property type="entry name" value="NUCLEAR PORE COMPLEX PROTEIN NUP155"/>
    <property type="match status" value="1"/>
</dbReference>
<dbReference type="InterPro" id="IPR007187">
    <property type="entry name" value="Nucleoporin_Nup133/Nup155_C"/>
</dbReference>
<dbReference type="Gene3D" id="1.20.58.1780">
    <property type="match status" value="1"/>
</dbReference>
<dbReference type="Pfam" id="PF08801">
    <property type="entry name" value="Nucleoporin_N"/>
    <property type="match status" value="1"/>
</dbReference>
<dbReference type="InterPro" id="IPR042533">
    <property type="entry name" value="Nucleoporin_Nup155_C_1"/>
</dbReference>
<dbReference type="Gene3D" id="1.25.40.450">
    <property type="entry name" value="Nucleoporin, helical domain, N-terminal subdomain"/>
    <property type="match status" value="1"/>
</dbReference>
<sequence length="1291" mass="146250">MSFLATSSFQGQVSTPPEALKQLVEAGKVLERQTARDTKYPDLADLLMSPTSGEYEQPLGSFRQPFLKAVARPLPDILSEQLKDMHCRSFMGLFPEIDRAWITFDHRLFLWNYVDGYDFVCYEDQDQVIVCVGLVKPKPAMMIENISHVLVIATPLEIILLGVSAGNEHSLPGNTLYTTYLSVPSDNVSMTSIHGSNTGRIFMTGSDGHVYEMEYQQNETWFRKRCHLINHTASAYTRYIPTPLNFRPEDPIKAIAIDEPRNVLYMLTKKSNLEVVYLGAEDKGFSKVAKNTEVCKSAQLMCPTSPLLETQNFELVAIHPISERESKKIHLVAVTSTGCRLYFTHHRNGLRNPFPMPTSTPPNALELVHVRIPPTPQNGRSLSLLGRDTDVANITVTLYDDAVFLAAKDDNERSDTLITAAPDAGKIMLSIQTQTSKMPLTEFSNRLELPGKTWAIAEYLNNTSKHTDFGINELGAHLAMPPRQFLVLGNNGLTSFVKQRPVDSLQQLLLESGTNLLAREKELITFFQHYGRVEACAMCLEIICFNSNENGEPANPISVAAANVFFEYGGTPSLKESSYPSVANDLGRPLAQMETSYSGRHDGLALYLGRVVRPVWKQKLFEVKQAEPSANIQGLISEHVFTTIQRNLAALRKFMDSRPSFYALPSPSDSKYQSIDRRLLQPLLNEQQSLHDLYQLLGQCIEAIFFIQNIVYSNPAKTFLSVSPDLQNQLKDLTLENILITEQGRLLTRELATIFINSRTVQSSSRLISDALLAGCSTFCNAHDITYYKAVECLKLAKDVSGDERDTSLQRSLDLFKNVAGSIPQNKLQEICQEYRNLAFSFGAVQLALACAKAVDPANSGTSYFDEGKPTPDPREQVYSLRCQCYSCVFIILADAKYLSETRKENVDHTICRGDPKKYKESVFAQALSSDDRVFHCELYEWFLREGMADELLAVDTPFVIPYLKSHGPFFSEKSSLLWQYYRRNGRHDEAALCLKQLATSDNEIDLNQRVEYLSTAIENARSFRAQSHHTDISNLLRELEETMEVAKVQVEIRQVLQQTMDLTGPLAPINTQLLNITELYNNFAEPFNLYEQMLLIFKVSNSSDLSLTHHTWSEIIRQNDEFAKKNNRNSLISLSAYVSRLGQRFFPSRFAFPLDFLCEMLEQVAYQHSDEIEPGWVVNTLRRLGVPFEMLFEAYLVIFDSKRPPWRGQREMDYLLTQILFLIRSWMDYLAGPSVTEADKQMLNINTLRLAVTNFEEVLRNGPRQLVDSKVRKDLLNGFHEELARASKWS</sequence>
<dbReference type="OrthoDB" id="338970at2759"/>
<evidence type="ECO:0000256" key="1">
    <source>
        <dbReference type="ARBA" id="ARBA00004123"/>
    </source>
</evidence>
<dbReference type="PANTHER" id="PTHR10350">
    <property type="entry name" value="NUCLEAR PORE COMPLEX PROTEIN NUP155"/>
    <property type="match status" value="1"/>
</dbReference>
<comment type="subcellular location">
    <subcellularLocation>
        <location evidence="1">Nucleus</location>
    </subcellularLocation>
</comment>
<dbReference type="GO" id="GO:0036228">
    <property type="term" value="P:protein localization to nuclear inner membrane"/>
    <property type="evidence" value="ECO:0007669"/>
    <property type="project" value="TreeGrafter"/>
</dbReference>
<dbReference type="Gene3D" id="1.25.40.440">
    <property type="entry name" value="Nucleoporin, helical domain, central subdomain"/>
    <property type="match status" value="1"/>
</dbReference>
<dbReference type="GO" id="GO:0017056">
    <property type="term" value="F:structural constituent of nuclear pore"/>
    <property type="evidence" value="ECO:0007669"/>
    <property type="project" value="InterPro"/>
</dbReference>
<dbReference type="Proteomes" id="UP000654370">
    <property type="component" value="Unassembled WGS sequence"/>
</dbReference>
<organism evidence="7 8">
    <name type="scientific">Mortierella isabellina</name>
    <name type="common">Filamentous fungus</name>
    <name type="synonym">Umbelopsis isabellina</name>
    <dbReference type="NCBI Taxonomy" id="91625"/>
    <lineage>
        <taxon>Eukaryota</taxon>
        <taxon>Fungi</taxon>
        <taxon>Fungi incertae sedis</taxon>
        <taxon>Mucoromycota</taxon>
        <taxon>Mucoromycotina</taxon>
        <taxon>Umbelopsidomycetes</taxon>
        <taxon>Umbelopsidales</taxon>
        <taxon>Umbelopsidaceae</taxon>
        <taxon>Umbelopsis</taxon>
    </lineage>
</organism>
<evidence type="ECO:0000259" key="6">
    <source>
        <dbReference type="Pfam" id="PF08801"/>
    </source>
</evidence>
<evidence type="ECO:0000259" key="5">
    <source>
        <dbReference type="Pfam" id="PF03177"/>
    </source>
</evidence>
<gene>
    <name evidence="7" type="ORF">INT43_008093</name>
</gene>
<evidence type="ECO:0000256" key="3">
    <source>
        <dbReference type="ARBA" id="ARBA00022448"/>
    </source>
</evidence>
<dbReference type="GO" id="GO:0006405">
    <property type="term" value="P:RNA export from nucleus"/>
    <property type="evidence" value="ECO:0007669"/>
    <property type="project" value="TreeGrafter"/>
</dbReference>
<dbReference type="EMBL" id="JAEPQZ010000019">
    <property type="protein sequence ID" value="KAG2171713.1"/>
    <property type="molecule type" value="Genomic_DNA"/>
</dbReference>
<dbReference type="Pfam" id="PF03177">
    <property type="entry name" value="Nucleoporin_C"/>
    <property type="match status" value="1"/>
</dbReference>
<dbReference type="InterPro" id="IPR042538">
    <property type="entry name" value="Nucleoporin_Nup155_C_3"/>
</dbReference>
<comment type="similarity">
    <text evidence="2">Belongs to the non-repetitive/WGA-negative nucleoporin family.</text>
</comment>
<dbReference type="InterPro" id="IPR014908">
    <property type="entry name" value="Nucleoporin_Nup133/Nup155_N"/>
</dbReference>
<dbReference type="GO" id="GO:0044611">
    <property type="term" value="C:nuclear pore inner ring"/>
    <property type="evidence" value="ECO:0007669"/>
    <property type="project" value="TreeGrafter"/>
</dbReference>
<keyword evidence="3" id="KW-0813">Transport</keyword>
<evidence type="ECO:0000256" key="2">
    <source>
        <dbReference type="ARBA" id="ARBA00007373"/>
    </source>
</evidence>
<evidence type="ECO:0000256" key="4">
    <source>
        <dbReference type="ARBA" id="ARBA00023242"/>
    </source>
</evidence>
<dbReference type="GO" id="GO:0006606">
    <property type="term" value="P:protein import into nucleus"/>
    <property type="evidence" value="ECO:0007669"/>
    <property type="project" value="TreeGrafter"/>
</dbReference>
<keyword evidence="4" id="KW-0539">Nucleus</keyword>
<feature type="domain" description="Nucleoporin Nup133/Nup155-like N-terminal" evidence="6">
    <location>
        <begin position="66"/>
        <end position="493"/>
    </location>
</feature>
<dbReference type="FunFam" id="1.25.40.440:FF:000001">
    <property type="entry name" value="Nuclear pore complex subunit"/>
    <property type="match status" value="1"/>
</dbReference>
<dbReference type="GO" id="GO:0000972">
    <property type="term" value="P:transcription-dependent tethering of RNA polymerase II gene DNA at nuclear periphery"/>
    <property type="evidence" value="ECO:0007669"/>
    <property type="project" value="TreeGrafter"/>
</dbReference>
<evidence type="ECO:0000313" key="8">
    <source>
        <dbReference type="Proteomes" id="UP000654370"/>
    </source>
</evidence>
<feature type="domain" description="Nucleoporin Nup133/Nup155-like C-terminal" evidence="5">
    <location>
        <begin position="598"/>
        <end position="1229"/>
    </location>
</feature>
<comment type="caution">
    <text evidence="7">The sequence shown here is derived from an EMBL/GenBank/DDBJ whole genome shotgun (WGS) entry which is preliminary data.</text>
</comment>
<dbReference type="InterPro" id="IPR004870">
    <property type="entry name" value="Nucleoporin_Nup155"/>
</dbReference>
<dbReference type="Gene3D" id="1.20.120.1880">
    <property type="entry name" value="Nucleoporin, helical C-terminal domain"/>
    <property type="match status" value="1"/>
</dbReference>
<accession>A0A8H7U9G7</accession>
<dbReference type="InterPro" id="IPR042537">
    <property type="entry name" value="Nucleoporin_Nup155_C_2"/>
</dbReference>
<evidence type="ECO:0000313" key="7">
    <source>
        <dbReference type="EMBL" id="KAG2171713.1"/>
    </source>
</evidence>
<protein>
    <recommendedName>
        <fullName evidence="9">Nucleoporin</fullName>
    </recommendedName>
</protein>
<proteinExistence type="inferred from homology"/>
<name>A0A8H7U9G7_MORIS</name>
<keyword evidence="8" id="KW-1185">Reference proteome</keyword>
<evidence type="ECO:0008006" key="9">
    <source>
        <dbReference type="Google" id="ProtNLM"/>
    </source>
</evidence>